<feature type="domain" description="Reverse transcriptase" evidence="1">
    <location>
        <begin position="1"/>
        <end position="74"/>
    </location>
</feature>
<accession>A0A7J5ZHP7</accession>
<dbReference type="EMBL" id="JAAGNN010000066">
    <property type="protein sequence ID" value="KAF4070145.1"/>
    <property type="molecule type" value="Genomic_DNA"/>
</dbReference>
<dbReference type="Proteomes" id="UP000593565">
    <property type="component" value="Unassembled WGS sequence"/>
</dbReference>
<evidence type="ECO:0000313" key="3">
    <source>
        <dbReference type="Proteomes" id="UP000593565"/>
    </source>
</evidence>
<keyword evidence="3" id="KW-1185">Reference proteome</keyword>
<dbReference type="PANTHER" id="PTHR47027:SF20">
    <property type="entry name" value="REVERSE TRANSCRIPTASE-LIKE PROTEIN WITH RNA-DIRECTED DNA POLYMERASE DOMAIN"/>
    <property type="match status" value="1"/>
</dbReference>
<organism evidence="2 3">
    <name type="scientific">Ameiurus melas</name>
    <name type="common">Black bullhead</name>
    <name type="synonym">Silurus melas</name>
    <dbReference type="NCBI Taxonomy" id="219545"/>
    <lineage>
        <taxon>Eukaryota</taxon>
        <taxon>Metazoa</taxon>
        <taxon>Chordata</taxon>
        <taxon>Craniata</taxon>
        <taxon>Vertebrata</taxon>
        <taxon>Euteleostomi</taxon>
        <taxon>Actinopterygii</taxon>
        <taxon>Neopterygii</taxon>
        <taxon>Teleostei</taxon>
        <taxon>Ostariophysi</taxon>
        <taxon>Siluriformes</taxon>
        <taxon>Ictaluridae</taxon>
        <taxon>Ameiurus</taxon>
    </lineage>
</organism>
<protein>
    <recommendedName>
        <fullName evidence="1">Reverse transcriptase domain-containing protein</fullName>
    </recommendedName>
</protein>
<reference evidence="2 3" key="1">
    <citation type="submission" date="2020-02" db="EMBL/GenBank/DDBJ databases">
        <title>A chromosome-scale genome assembly of the black bullhead catfish (Ameiurus melas).</title>
        <authorList>
            <person name="Wen M."/>
            <person name="Zham M."/>
            <person name="Cabau C."/>
            <person name="Klopp C."/>
            <person name="Donnadieu C."/>
            <person name="Roques C."/>
            <person name="Bouchez O."/>
            <person name="Lampietro C."/>
            <person name="Jouanno E."/>
            <person name="Herpin A."/>
            <person name="Louis A."/>
            <person name="Berthelot C."/>
            <person name="Parey E."/>
            <person name="Roest-Crollius H."/>
            <person name="Braasch I."/>
            <person name="Postlethwait J."/>
            <person name="Robinson-Rechavi M."/>
            <person name="Echchiki A."/>
            <person name="Begum T."/>
            <person name="Montfort J."/>
            <person name="Schartl M."/>
            <person name="Bobe J."/>
            <person name="Guiguen Y."/>
        </authorList>
    </citation>
    <scope>NUCLEOTIDE SEQUENCE [LARGE SCALE GENOMIC DNA]</scope>
    <source>
        <strain evidence="2">M_S1</strain>
        <tissue evidence="2">Blood</tissue>
    </source>
</reference>
<evidence type="ECO:0000259" key="1">
    <source>
        <dbReference type="PROSITE" id="PS50878"/>
    </source>
</evidence>
<dbReference type="PANTHER" id="PTHR47027">
    <property type="entry name" value="REVERSE TRANSCRIPTASE DOMAIN-CONTAINING PROTEIN"/>
    <property type="match status" value="1"/>
</dbReference>
<dbReference type="AlphaFoldDB" id="A0A7J5ZHP7"/>
<gene>
    <name evidence="2" type="ORF">AMELA_G00296780</name>
</gene>
<sequence length="104" mass="12215">MLFADDLVVCGETRKEMVDRLEVWRSEVEDRGMRVSRQKTEYLFIGKRELVGEVKMQGEKLKRVEDFKYLGSTVQTDGGVERERGNKKDPSRVECLAEDNWYHV</sequence>
<dbReference type="PROSITE" id="PS50878">
    <property type="entry name" value="RT_POL"/>
    <property type="match status" value="1"/>
</dbReference>
<dbReference type="InterPro" id="IPR000477">
    <property type="entry name" value="RT_dom"/>
</dbReference>
<name>A0A7J5ZHP7_AMEME</name>
<evidence type="ECO:0000313" key="2">
    <source>
        <dbReference type="EMBL" id="KAF4070145.1"/>
    </source>
</evidence>
<proteinExistence type="predicted"/>
<comment type="caution">
    <text evidence="2">The sequence shown here is derived from an EMBL/GenBank/DDBJ whole genome shotgun (WGS) entry which is preliminary data.</text>
</comment>